<keyword evidence="1" id="KW-0808">Transferase</keyword>
<name>A0A2N5E443_9GAMM</name>
<organism evidence="1 2">
    <name type="scientific">Chimaeribacter coloradensis</name>
    <dbReference type="NCBI Taxonomy" id="2060068"/>
    <lineage>
        <taxon>Bacteria</taxon>
        <taxon>Pseudomonadati</taxon>
        <taxon>Pseudomonadota</taxon>
        <taxon>Gammaproteobacteria</taxon>
        <taxon>Enterobacterales</taxon>
        <taxon>Yersiniaceae</taxon>
        <taxon>Chimaeribacter</taxon>
    </lineage>
</organism>
<reference evidence="1 2" key="1">
    <citation type="submission" date="2017-12" db="EMBL/GenBank/DDBJ databases">
        <title>Characterization of six clinical isolates of Enterochimera gen. nov., a novel genus of the Yersiniaciae family and the three species Enterochimera arupensis sp. nov., Enterochimera coloradensis sp. nov, and Enterochimera californica sp. nov.</title>
        <authorList>
            <person name="Rossi A."/>
            <person name="Fisher M."/>
        </authorList>
    </citation>
    <scope>NUCLEOTIDE SEQUENCE [LARGE SCALE GENOMIC DNA]</scope>
    <source>
        <strain evidence="2">2016-Iso4</strain>
    </source>
</reference>
<dbReference type="GO" id="GO:0016301">
    <property type="term" value="F:kinase activity"/>
    <property type="evidence" value="ECO:0007669"/>
    <property type="project" value="UniProtKB-KW"/>
</dbReference>
<dbReference type="RefSeq" id="WP_101824349.1">
    <property type="nucleotide sequence ID" value="NZ_PJZH01000008.1"/>
</dbReference>
<gene>
    <name evidence="1" type="ORF">CYR32_10500</name>
</gene>
<dbReference type="EMBL" id="PJZH01000008">
    <property type="protein sequence ID" value="PLR35613.1"/>
    <property type="molecule type" value="Genomic_DNA"/>
</dbReference>
<dbReference type="AlphaFoldDB" id="A0A2N5E443"/>
<protein>
    <submittedName>
        <fullName evidence="1">LPS core heptose(II) kinase RfaY</fullName>
    </submittedName>
</protein>
<evidence type="ECO:0000313" key="2">
    <source>
        <dbReference type="Proteomes" id="UP000234503"/>
    </source>
</evidence>
<keyword evidence="1" id="KW-0418">Kinase</keyword>
<dbReference type="SUPFAM" id="SSF56112">
    <property type="entry name" value="Protein kinase-like (PK-like)"/>
    <property type="match status" value="1"/>
</dbReference>
<dbReference type="Pfam" id="PF06176">
    <property type="entry name" value="WaaY"/>
    <property type="match status" value="1"/>
</dbReference>
<dbReference type="InterPro" id="IPR009330">
    <property type="entry name" value="LipoPS_heptP_kinase"/>
</dbReference>
<evidence type="ECO:0000313" key="1">
    <source>
        <dbReference type="EMBL" id="PLR35613.1"/>
    </source>
</evidence>
<sequence length="235" mass="28018">MLYKSRHKNFTLHVKGSSTPYHRIFADFVNYRLSVVSVFRNQNKTKVMLIEHDKHLYVLKVFKPNGKKIERLYKSWFKKDYSFNLIKRNDELWERGMRFQNDVYLLARRKKIGCTDLYVMLFEYIPGKVLNEFDEIPEEIKQEIVCKMALLHHHKLVSGDAHKGNFILSAEGLRIIDLSGKNFTRRRVAEDQLMLERYLNINNIEKDVSYHLVKTKSTLRKKIKNGKKRVVNILN</sequence>
<proteinExistence type="predicted"/>
<dbReference type="InterPro" id="IPR011009">
    <property type="entry name" value="Kinase-like_dom_sf"/>
</dbReference>
<keyword evidence="2" id="KW-1185">Reference proteome</keyword>
<comment type="caution">
    <text evidence="1">The sequence shown here is derived from an EMBL/GenBank/DDBJ whole genome shotgun (WGS) entry which is preliminary data.</text>
</comment>
<dbReference type="OrthoDB" id="7065325at2"/>
<accession>A0A2N5E443</accession>
<dbReference type="Proteomes" id="UP000234503">
    <property type="component" value="Unassembled WGS sequence"/>
</dbReference>